<dbReference type="InterPro" id="IPR035402">
    <property type="entry name" value="DgcN-like_N"/>
</dbReference>
<dbReference type="InterPro" id="IPR027417">
    <property type="entry name" value="P-loop_NTPase"/>
</dbReference>
<dbReference type="Pfam" id="PF17396">
    <property type="entry name" value="DUF1611_N"/>
    <property type="match status" value="1"/>
</dbReference>
<dbReference type="Gene3D" id="3.40.50.300">
    <property type="entry name" value="P-loop containing nucleotide triphosphate hydrolases"/>
    <property type="match status" value="1"/>
</dbReference>
<dbReference type="PANTHER" id="PTHR40690:SF1">
    <property type="entry name" value="DUF1611 DOMAIN-CONTAINING PROTEIN"/>
    <property type="match status" value="1"/>
</dbReference>
<evidence type="ECO:0000259" key="2">
    <source>
        <dbReference type="Pfam" id="PF17396"/>
    </source>
</evidence>
<gene>
    <name evidence="3" type="ORF">AB5J56_02790</name>
</gene>
<sequence>MSRIVILAEQSLRPHVPKTAIGVLRYRTDEVVAVVDSSRAGEDAGEALELDFGRRIPVVANIGEALQWQPDTALVGVAPAGDGLDPLWRSCVRDAVEAGLDVVSGLHHMLSEDEELGALAKLRGVTLHDVRKAPATGRIAGYERHRPGSRVVLTVGTDGFAGKMTTSLELHAETRRRGLDSSFLATGQTGIMISGDGLPADHIISDFLPGLVERHVLDHAARHDWVFVEGQGSLNHPAYSAVTLGLLHGALPDAMILCHQSGATSVNGIPHCPLPSLTDAVRMNETAANWLHPRGTSKVVGIALATWRLTEAEARQAVRDAESETGLPATDPWRLGVGPLVDALSAVPPAA</sequence>
<evidence type="ECO:0000313" key="3">
    <source>
        <dbReference type="EMBL" id="XDQ23684.1"/>
    </source>
</evidence>
<name>A0AB39P029_9ACTN</name>
<dbReference type="PANTHER" id="PTHR40690">
    <property type="entry name" value="GLL3100 PROTEIN"/>
    <property type="match status" value="1"/>
</dbReference>
<dbReference type="AlphaFoldDB" id="A0AB39P029"/>
<reference evidence="3" key="1">
    <citation type="submission" date="2024-07" db="EMBL/GenBank/DDBJ databases">
        <authorList>
            <person name="Yu S.T."/>
        </authorList>
    </citation>
    <scope>NUCLEOTIDE SEQUENCE</scope>
    <source>
        <strain evidence="3">R21</strain>
    </source>
</reference>
<dbReference type="Gene3D" id="3.40.50.720">
    <property type="entry name" value="NAD(P)-binding Rossmann-like Domain"/>
    <property type="match status" value="1"/>
</dbReference>
<proteinExistence type="predicted"/>
<evidence type="ECO:0000259" key="1">
    <source>
        <dbReference type="Pfam" id="PF07755"/>
    </source>
</evidence>
<protein>
    <submittedName>
        <fullName evidence="3">DUF1611 domain-containing protein</fullName>
    </submittedName>
</protein>
<dbReference type="InterPro" id="IPR035086">
    <property type="entry name" value="DgcN-like_C"/>
</dbReference>
<feature type="domain" description="D-glutamate N-acetyltransferase-like C-terminal" evidence="1">
    <location>
        <begin position="149"/>
        <end position="341"/>
    </location>
</feature>
<organism evidence="3">
    <name type="scientific">Streptomyces sp. R21</name>
    <dbReference type="NCBI Taxonomy" id="3238627"/>
    <lineage>
        <taxon>Bacteria</taxon>
        <taxon>Bacillati</taxon>
        <taxon>Actinomycetota</taxon>
        <taxon>Actinomycetes</taxon>
        <taxon>Kitasatosporales</taxon>
        <taxon>Streptomycetaceae</taxon>
        <taxon>Streptomyces</taxon>
    </lineage>
</organism>
<dbReference type="EMBL" id="CP163435">
    <property type="protein sequence ID" value="XDQ23684.1"/>
    <property type="molecule type" value="Genomic_DNA"/>
</dbReference>
<feature type="domain" description="D-glutamate N-acetyltransferase-like N-terminal" evidence="2">
    <location>
        <begin position="38"/>
        <end position="132"/>
    </location>
</feature>
<dbReference type="RefSeq" id="WP_369229638.1">
    <property type="nucleotide sequence ID" value="NZ_CP163435.1"/>
</dbReference>
<dbReference type="SUPFAM" id="SSF52540">
    <property type="entry name" value="P-loop containing nucleoside triphosphate hydrolases"/>
    <property type="match status" value="1"/>
</dbReference>
<dbReference type="InterPro" id="IPR011669">
    <property type="entry name" value="DgcN-like"/>
</dbReference>
<accession>A0AB39P029</accession>
<dbReference type="Pfam" id="PF07755">
    <property type="entry name" value="DUF1611"/>
    <property type="match status" value="1"/>
</dbReference>
<dbReference type="PIRSF" id="PIRSF026760">
    <property type="entry name" value="UCP026760"/>
    <property type="match status" value="1"/>
</dbReference>